<dbReference type="EMBL" id="APRP01000004">
    <property type="protein sequence ID" value="ENX04272.1"/>
    <property type="molecule type" value="Genomic_DNA"/>
</dbReference>
<comment type="caution">
    <text evidence="5">The sequence shown here is derived from an EMBL/GenBank/DDBJ whole genome shotgun (WGS) entry which is preliminary data.</text>
</comment>
<dbReference type="eggNOG" id="COG1216">
    <property type="taxonomic scope" value="Bacteria"/>
</dbReference>
<comment type="similarity">
    <text evidence="1">Belongs to the glycosyltransferase 2 family.</text>
</comment>
<sequence>MKISILMVNYNTEPFISFFLQDLTKQTLPIDNYEIIITNNVQNNILKDLLDDLNLSQKLNIIIIQSEQNIGFGRAMNLASEHAQGQHILVANPDLRMMQTDYLEELLIQAQIHTYGIITTQLINDLNEDKSEFYAFEFNENFGWHNQTNWFSGALLLIPKNVYQEVSGFDPDFFMYCEDEDLCLRIKKRGYSLVKLNNLKVYHKGGASEPYQNYDFFFRWYKSQLLFAYKHFDETQFQKLLQQLLLKSKIKVIFYKFIFTLLPTARHRFQYTQWSARHDIVNKVLNESVDWLFFRI</sequence>
<keyword evidence="2" id="KW-0328">Glycosyltransferase</keyword>
<protein>
    <recommendedName>
        <fullName evidence="4">Glycosyltransferase 2-like domain-containing protein</fullName>
    </recommendedName>
</protein>
<reference evidence="5 6" key="1">
    <citation type="submission" date="2013-02" db="EMBL/GenBank/DDBJ databases">
        <title>The Genome Sequence of Acinetobacter sp. ANC 3862.</title>
        <authorList>
            <consortium name="The Broad Institute Genome Sequencing Platform"/>
            <consortium name="The Broad Institute Genome Sequencing Center for Infectious Disease"/>
            <person name="Cerqueira G."/>
            <person name="Feldgarden M."/>
            <person name="Courvalin P."/>
            <person name="Perichon B."/>
            <person name="Grillot-Courvalin C."/>
            <person name="Clermont D."/>
            <person name="Rocha E."/>
            <person name="Yoon E.-J."/>
            <person name="Nemec A."/>
            <person name="Walker B."/>
            <person name="Young S.K."/>
            <person name="Zeng Q."/>
            <person name="Gargeya S."/>
            <person name="Fitzgerald M."/>
            <person name="Haas B."/>
            <person name="Abouelleil A."/>
            <person name="Alvarado L."/>
            <person name="Arachchi H.M."/>
            <person name="Berlin A.M."/>
            <person name="Chapman S.B."/>
            <person name="Dewar J."/>
            <person name="Goldberg J."/>
            <person name="Griggs A."/>
            <person name="Gujja S."/>
            <person name="Hansen M."/>
            <person name="Howarth C."/>
            <person name="Imamovic A."/>
            <person name="Larimer J."/>
            <person name="McCowan C."/>
            <person name="Murphy C."/>
            <person name="Neiman D."/>
            <person name="Pearson M."/>
            <person name="Priest M."/>
            <person name="Roberts A."/>
            <person name="Saif S."/>
            <person name="Shea T."/>
            <person name="Sisk P."/>
            <person name="Sykes S."/>
            <person name="Wortman J."/>
            <person name="Nusbaum C."/>
            <person name="Birren B."/>
        </authorList>
    </citation>
    <scope>NUCLEOTIDE SEQUENCE [LARGE SCALE GENOMIC DNA]</scope>
    <source>
        <strain evidence="5 6">ANC 3862</strain>
    </source>
</reference>
<dbReference type="PANTHER" id="PTHR43179:SF12">
    <property type="entry name" value="GALACTOFURANOSYLTRANSFERASE GLFT2"/>
    <property type="match status" value="1"/>
</dbReference>
<dbReference type="PATRIC" id="fig|1217705.3.peg.241"/>
<evidence type="ECO:0000256" key="3">
    <source>
        <dbReference type="ARBA" id="ARBA00022679"/>
    </source>
</evidence>
<evidence type="ECO:0000256" key="1">
    <source>
        <dbReference type="ARBA" id="ARBA00006739"/>
    </source>
</evidence>
<keyword evidence="3" id="KW-0808">Transferase</keyword>
<evidence type="ECO:0000256" key="2">
    <source>
        <dbReference type="ARBA" id="ARBA00022676"/>
    </source>
</evidence>
<dbReference type="RefSeq" id="WP_005214432.1">
    <property type="nucleotide sequence ID" value="NZ_KB850088.1"/>
</dbReference>
<dbReference type="SUPFAM" id="SSF53448">
    <property type="entry name" value="Nucleotide-diphospho-sugar transferases"/>
    <property type="match status" value="1"/>
</dbReference>
<evidence type="ECO:0000313" key="6">
    <source>
        <dbReference type="Proteomes" id="UP000013248"/>
    </source>
</evidence>
<name>N9NNE5_9GAMM</name>
<dbReference type="HOGENOM" id="CLU_023845_0_3_6"/>
<dbReference type="PANTHER" id="PTHR43179">
    <property type="entry name" value="RHAMNOSYLTRANSFERASE WBBL"/>
    <property type="match status" value="1"/>
</dbReference>
<dbReference type="AlphaFoldDB" id="N9NNE5"/>
<proteinExistence type="inferred from homology"/>
<accession>N9NNE5</accession>
<organism evidence="5 6">
    <name type="scientific">Acinetobacter modestus</name>
    <dbReference type="NCBI Taxonomy" id="1776740"/>
    <lineage>
        <taxon>Bacteria</taxon>
        <taxon>Pseudomonadati</taxon>
        <taxon>Pseudomonadota</taxon>
        <taxon>Gammaproteobacteria</taxon>
        <taxon>Moraxellales</taxon>
        <taxon>Moraxellaceae</taxon>
        <taxon>Acinetobacter</taxon>
    </lineage>
</organism>
<dbReference type="Pfam" id="PF00535">
    <property type="entry name" value="Glycos_transf_2"/>
    <property type="match status" value="1"/>
</dbReference>
<dbReference type="Gene3D" id="3.90.550.10">
    <property type="entry name" value="Spore Coat Polysaccharide Biosynthesis Protein SpsA, Chain A"/>
    <property type="match status" value="1"/>
</dbReference>
<dbReference type="InterPro" id="IPR029044">
    <property type="entry name" value="Nucleotide-diphossugar_trans"/>
</dbReference>
<evidence type="ECO:0000259" key="4">
    <source>
        <dbReference type="Pfam" id="PF00535"/>
    </source>
</evidence>
<feature type="domain" description="Glycosyltransferase 2-like" evidence="4">
    <location>
        <begin position="4"/>
        <end position="135"/>
    </location>
</feature>
<dbReference type="InterPro" id="IPR001173">
    <property type="entry name" value="Glyco_trans_2-like"/>
</dbReference>
<evidence type="ECO:0000313" key="5">
    <source>
        <dbReference type="EMBL" id="ENX04272.1"/>
    </source>
</evidence>
<gene>
    <name evidence="5" type="ORF">F900_00256</name>
</gene>
<dbReference type="STRING" id="1217705.F900_00256"/>
<dbReference type="Proteomes" id="UP000013248">
    <property type="component" value="Unassembled WGS sequence"/>
</dbReference>
<dbReference type="GO" id="GO:0016757">
    <property type="term" value="F:glycosyltransferase activity"/>
    <property type="evidence" value="ECO:0007669"/>
    <property type="project" value="UniProtKB-KW"/>
</dbReference>